<organism evidence="3 4">
    <name type="scientific">Chryseobacterium lactis</name>
    <dbReference type="NCBI Taxonomy" id="1241981"/>
    <lineage>
        <taxon>Bacteria</taxon>
        <taxon>Pseudomonadati</taxon>
        <taxon>Bacteroidota</taxon>
        <taxon>Flavobacteriia</taxon>
        <taxon>Flavobacteriales</taxon>
        <taxon>Weeksellaceae</taxon>
        <taxon>Chryseobacterium group</taxon>
        <taxon>Chryseobacterium</taxon>
    </lineage>
</organism>
<dbReference type="KEGG" id="clac:EG342_07455"/>
<proteinExistence type="predicted"/>
<dbReference type="Proteomes" id="UP000236262">
    <property type="component" value="Unassembled WGS sequence"/>
</dbReference>
<evidence type="ECO:0000313" key="4">
    <source>
        <dbReference type="Proteomes" id="UP000236262"/>
    </source>
</evidence>
<name>A0A3G6RY63_CHRLC</name>
<evidence type="ECO:0000313" key="2">
    <source>
        <dbReference type="EMBL" id="AZA81758.1"/>
    </source>
</evidence>
<protein>
    <submittedName>
        <fullName evidence="3">Uncharacterized protein</fullName>
    </submittedName>
</protein>
<evidence type="ECO:0000313" key="5">
    <source>
        <dbReference type="Proteomes" id="UP000279972"/>
    </source>
</evidence>
<reference evidence="3 4" key="1">
    <citation type="submission" date="2018-01" db="EMBL/GenBank/DDBJ databases">
        <title>Draft genome sequences of Chryseobacterium lactis NCTC11390, Chryseobacterium oncorhynchi 701B-08, and Chryseobacterium viscerum 687B-08.</title>
        <authorList>
            <person name="Jeong J.-J."/>
            <person name="Lee Y.J."/>
            <person name="Park B."/>
            <person name="Choi I.-G."/>
            <person name="Kim K.D."/>
        </authorList>
    </citation>
    <scope>NUCLEOTIDE SEQUENCE [LARGE SCALE GENOMIC DNA]</scope>
    <source>
        <strain evidence="3 4">NCTC11390</strain>
    </source>
</reference>
<dbReference type="RefSeq" id="WP_103289106.1">
    <property type="nucleotide sequence ID" value="NZ_CP033924.1"/>
</dbReference>
<dbReference type="EMBL" id="CP033924">
    <property type="protein sequence ID" value="AZA81758.1"/>
    <property type="molecule type" value="Genomic_DNA"/>
</dbReference>
<dbReference type="EMBL" id="PPEH01000001">
    <property type="protein sequence ID" value="PNW15607.1"/>
    <property type="molecule type" value="Genomic_DNA"/>
</dbReference>
<dbReference type="AlphaFoldDB" id="A0A3G6RY63"/>
<evidence type="ECO:0000313" key="3">
    <source>
        <dbReference type="EMBL" id="PNW15607.1"/>
    </source>
</evidence>
<feature type="transmembrane region" description="Helical" evidence="1">
    <location>
        <begin position="44"/>
        <end position="63"/>
    </location>
</feature>
<keyword evidence="1" id="KW-0472">Membrane</keyword>
<keyword evidence="5" id="KW-1185">Reference proteome</keyword>
<accession>A0A3G6RY63</accession>
<gene>
    <name evidence="3" type="ORF">C1637_04060</name>
    <name evidence="2" type="ORF">EG342_07455</name>
</gene>
<sequence>MSAGLGEVFSASGFLSTVANGALTGAGTGGVTALITGQNFLEGVWKGAVIGGVAAIGYTLNFFSRPRYSELTKAEYDALEIPPTGEFFFLAPIISWVVAI</sequence>
<evidence type="ECO:0000256" key="1">
    <source>
        <dbReference type="SAM" id="Phobius"/>
    </source>
</evidence>
<keyword evidence="1" id="KW-0812">Transmembrane</keyword>
<dbReference type="Proteomes" id="UP000279972">
    <property type="component" value="Chromosome"/>
</dbReference>
<reference evidence="2 5" key="2">
    <citation type="submission" date="2018-11" db="EMBL/GenBank/DDBJ databases">
        <title>Proposal to divide the Flavobacteriaceae and reorganize its genera based on Amino Acid Identity values calculated from whole genome sequences.</title>
        <authorList>
            <person name="Nicholson A.C."/>
            <person name="Gulvik C.A."/>
            <person name="Whitney A.M."/>
            <person name="Humrighouse B.W."/>
            <person name="Bell M."/>
            <person name="Holmes B."/>
            <person name="Steigerwalt A.G."/>
            <person name="Villarma A."/>
            <person name="Sheth M."/>
            <person name="Batra D."/>
            <person name="Pryor J."/>
            <person name="Bernardet J.-F."/>
            <person name="Hugo C."/>
            <person name="Kampfer P."/>
            <person name="Newman J."/>
            <person name="McQuiston J.R."/>
        </authorList>
    </citation>
    <scope>NUCLEOTIDE SEQUENCE [LARGE SCALE GENOMIC DNA]</scope>
    <source>
        <strain evidence="2 5">KC_1864</strain>
    </source>
</reference>
<keyword evidence="1" id="KW-1133">Transmembrane helix</keyword>